<dbReference type="EMBL" id="MN739745">
    <property type="protein sequence ID" value="QHT24472.1"/>
    <property type="molecule type" value="Genomic_DNA"/>
</dbReference>
<protein>
    <recommendedName>
        <fullName evidence="2">Ankyrin repeat protein</fullName>
    </recommendedName>
</protein>
<dbReference type="AlphaFoldDB" id="A0A6C0E6W6"/>
<sequence>MHFIITSKYDGHYFYKIKTGLNIGYFTIYNKINPELLNRNDIYIRIVTVLNNNNKIILSPYDRIHNDIVCPHYNKIIVGEDRYYLYDPKTIEKFSINIMSKNYIKLAFSNAHFKIFNFIIKMNPPVSFYDKLLDHVSVEENNLDVLEWIKNSGLPLSYSNNAMMSEFVDTDVLNWWKNSGLPLKYDMRHVLINASLWGKIKLLEWWKNSGLQLSYSWNKYVRCNLEVIRWWENSNLPVKVDHYYDGFVCQYRGDYKLLKVEYNYILFLKN</sequence>
<accession>A0A6C0E6W6</accession>
<proteinExistence type="predicted"/>
<organism evidence="1">
    <name type="scientific">viral metagenome</name>
    <dbReference type="NCBI Taxonomy" id="1070528"/>
    <lineage>
        <taxon>unclassified sequences</taxon>
        <taxon>metagenomes</taxon>
        <taxon>organismal metagenomes</taxon>
    </lineage>
</organism>
<name>A0A6C0E6W6_9ZZZZ</name>
<evidence type="ECO:0008006" key="2">
    <source>
        <dbReference type="Google" id="ProtNLM"/>
    </source>
</evidence>
<reference evidence="1" key="1">
    <citation type="journal article" date="2020" name="Nature">
        <title>Giant virus diversity and host interactions through global metagenomics.</title>
        <authorList>
            <person name="Schulz F."/>
            <person name="Roux S."/>
            <person name="Paez-Espino D."/>
            <person name="Jungbluth S."/>
            <person name="Walsh D.A."/>
            <person name="Denef V.J."/>
            <person name="McMahon K.D."/>
            <person name="Konstantinidis K.T."/>
            <person name="Eloe-Fadrosh E.A."/>
            <person name="Kyrpides N.C."/>
            <person name="Woyke T."/>
        </authorList>
    </citation>
    <scope>NUCLEOTIDE SEQUENCE</scope>
    <source>
        <strain evidence="1">GVMAG-M-3300023179-150</strain>
    </source>
</reference>
<evidence type="ECO:0000313" key="1">
    <source>
        <dbReference type="EMBL" id="QHT24472.1"/>
    </source>
</evidence>
<dbReference type="SUPFAM" id="SSF140860">
    <property type="entry name" value="Pseudo ankyrin repeat-like"/>
    <property type="match status" value="1"/>
</dbReference>